<evidence type="ECO:0000313" key="2">
    <source>
        <dbReference type="EMBL" id="CAD7404028.1"/>
    </source>
</evidence>
<evidence type="ECO:0000256" key="1">
    <source>
        <dbReference type="ARBA" id="ARBA00005535"/>
    </source>
</evidence>
<dbReference type="PANTHER" id="PTHR13618">
    <property type="entry name" value="LEUCINE ZIPPER CONTAINING TRANSCRIPTION FACTOR LZF1"/>
    <property type="match status" value="1"/>
</dbReference>
<organism evidence="2">
    <name type="scientific">Timema cristinae</name>
    <name type="common">Walking stick</name>
    <dbReference type="NCBI Taxonomy" id="61476"/>
    <lineage>
        <taxon>Eukaryota</taxon>
        <taxon>Metazoa</taxon>
        <taxon>Ecdysozoa</taxon>
        <taxon>Arthropoda</taxon>
        <taxon>Hexapoda</taxon>
        <taxon>Insecta</taxon>
        <taxon>Pterygota</taxon>
        <taxon>Neoptera</taxon>
        <taxon>Polyneoptera</taxon>
        <taxon>Phasmatodea</taxon>
        <taxon>Timematodea</taxon>
        <taxon>Timematoidea</taxon>
        <taxon>Timematidae</taxon>
        <taxon>Timema</taxon>
    </lineage>
</organism>
<protein>
    <recommendedName>
        <fullName evidence="3">Protein rogdi</fullName>
    </recommendedName>
</protein>
<reference evidence="2" key="1">
    <citation type="submission" date="2020-11" db="EMBL/GenBank/DDBJ databases">
        <authorList>
            <person name="Tran Van P."/>
        </authorList>
    </citation>
    <scope>NUCLEOTIDE SEQUENCE</scope>
</reference>
<comment type="similarity">
    <text evidence="1">Belongs to the rogdi family.</text>
</comment>
<dbReference type="EMBL" id="OC319028">
    <property type="protein sequence ID" value="CAD7404028.1"/>
    <property type="molecule type" value="Genomic_DNA"/>
</dbReference>
<proteinExistence type="inferred from homology"/>
<accession>A0A7R9CX19</accession>
<dbReference type="AlphaFoldDB" id="A0A7R9CX19"/>
<name>A0A7R9CX19_TIMCR</name>
<gene>
    <name evidence="2" type="ORF">TCEB3V08_LOCUS7297</name>
</gene>
<evidence type="ECO:0008006" key="3">
    <source>
        <dbReference type="Google" id="ProtNLM"/>
    </source>
</evidence>
<dbReference type="GO" id="GO:0043291">
    <property type="term" value="C:RAVE complex"/>
    <property type="evidence" value="ECO:0007669"/>
    <property type="project" value="TreeGrafter"/>
</dbReference>
<dbReference type="InterPro" id="IPR028241">
    <property type="entry name" value="RAVE2/Rogdi"/>
</dbReference>
<dbReference type="PANTHER" id="PTHR13618:SF1">
    <property type="entry name" value="PROTEIN ROGDI HOMOLOG"/>
    <property type="match status" value="1"/>
</dbReference>
<sequence>MTDCDKEESLHLQMEFEWVLHKEVHAVLGQLHLILLECARRFPVPLFGNDNPQKTDKFVLSSPPDLKCIVTLTGDSITSADINFRIQRQQHVLHRTCIQSENPWKLQQIQDAGNHLQQAIRHIENIDKEYMFKSSDEVLHFLGNILSCLQRGRTSLIVPRKKTIDDLMKSRNMKTLTPALPEDLAVSFYIQSHKLMFALYQLTNVHGTMKFDHHSIECSVPWLNEVLVLFTVGLQLCQQLKDKCNNMDPLCLDLDADDFYQFFIYFGITCSGFQLFLSVTLTIDQTANDRSVCFPSTKTLLSRKSLQPQFLVEDIHRDHVEMFY</sequence>
<dbReference type="Pfam" id="PF10259">
    <property type="entry name" value="Rogdi_lz"/>
    <property type="match status" value="1"/>
</dbReference>